<sequence length="252" mass="26313">MAGRLKGRIAVVTAAGQGIGRAIAEAFVAEGATVHASDIARDKLDGLARAKKAKLDVLSSKAVAAYAEKVGPVDILVNVAGFVHHGTVLDCDDKDFDFSFDLNVKSMHRMIRAFLPGMLSRAKETGASASIVNMSSGASSIKGAPNRYVYGATKAAVIGLTKAVAIDYIRQGVRCNAICPGTVRSPSWEARVEDLGKTVGSTDKAMEMFVSRQPMGRVGEAPEIAALAVYLASNEAAFTTGVAIPVDGGWTL</sequence>
<organism evidence="4 5">
    <name type="scientific">Aquibium carbonis</name>
    <dbReference type="NCBI Taxonomy" id="2495581"/>
    <lineage>
        <taxon>Bacteria</taxon>
        <taxon>Pseudomonadati</taxon>
        <taxon>Pseudomonadota</taxon>
        <taxon>Alphaproteobacteria</taxon>
        <taxon>Hyphomicrobiales</taxon>
        <taxon>Phyllobacteriaceae</taxon>
        <taxon>Aquibium</taxon>
    </lineage>
</organism>
<gene>
    <name evidence="4" type="ORF">EJC49_22765</name>
</gene>
<evidence type="ECO:0000313" key="4">
    <source>
        <dbReference type="EMBL" id="RST83110.1"/>
    </source>
</evidence>
<proteinExistence type="inferred from homology"/>
<comment type="similarity">
    <text evidence="1">Belongs to the short-chain dehydrogenases/reductases (SDR) family.</text>
</comment>
<dbReference type="PANTHER" id="PTHR43477:SF4">
    <property type="entry name" value="DEHYDROGENASE_REDUCTASE SDR FAMILY MEMBER 6"/>
    <property type="match status" value="1"/>
</dbReference>
<dbReference type="InterPro" id="IPR002347">
    <property type="entry name" value="SDR_fam"/>
</dbReference>
<dbReference type="GO" id="GO:0016491">
    <property type="term" value="F:oxidoreductase activity"/>
    <property type="evidence" value="ECO:0007669"/>
    <property type="project" value="UniProtKB-KW"/>
</dbReference>
<dbReference type="SUPFAM" id="SSF51735">
    <property type="entry name" value="NAD(P)-binding Rossmann-fold domains"/>
    <property type="match status" value="1"/>
</dbReference>
<dbReference type="PRINTS" id="PR00081">
    <property type="entry name" value="GDHRDH"/>
</dbReference>
<dbReference type="Gene3D" id="3.40.50.720">
    <property type="entry name" value="NAD(P)-binding Rossmann-like Domain"/>
    <property type="match status" value="1"/>
</dbReference>
<keyword evidence="2" id="KW-0560">Oxidoreductase</keyword>
<evidence type="ECO:0000256" key="1">
    <source>
        <dbReference type="ARBA" id="ARBA00006484"/>
    </source>
</evidence>
<dbReference type="PANTHER" id="PTHR43477">
    <property type="entry name" value="DIHYDROANTICAPSIN 7-DEHYDROGENASE"/>
    <property type="match status" value="1"/>
</dbReference>
<dbReference type="PRINTS" id="PR00080">
    <property type="entry name" value="SDRFAMILY"/>
</dbReference>
<dbReference type="InterPro" id="IPR051122">
    <property type="entry name" value="SDR_DHRS6-like"/>
</dbReference>
<dbReference type="Proteomes" id="UP000278398">
    <property type="component" value="Unassembled WGS sequence"/>
</dbReference>
<protein>
    <submittedName>
        <fullName evidence="4">SDR family oxidoreductase</fullName>
    </submittedName>
</protein>
<evidence type="ECO:0000313" key="5">
    <source>
        <dbReference type="Proteomes" id="UP000278398"/>
    </source>
</evidence>
<keyword evidence="3" id="KW-0520">NAD</keyword>
<dbReference type="FunFam" id="3.40.50.720:FF:000084">
    <property type="entry name" value="Short-chain dehydrogenase reductase"/>
    <property type="match status" value="1"/>
</dbReference>
<keyword evidence="5" id="KW-1185">Reference proteome</keyword>
<comment type="caution">
    <text evidence="4">The sequence shown here is derived from an EMBL/GenBank/DDBJ whole genome shotgun (WGS) entry which is preliminary data.</text>
</comment>
<dbReference type="RefSeq" id="WP_126702226.1">
    <property type="nucleotide sequence ID" value="NZ_RWKW01000108.1"/>
</dbReference>
<dbReference type="InterPro" id="IPR036291">
    <property type="entry name" value="NAD(P)-bd_dom_sf"/>
</dbReference>
<evidence type="ECO:0000256" key="3">
    <source>
        <dbReference type="ARBA" id="ARBA00023027"/>
    </source>
</evidence>
<reference evidence="4 5" key="1">
    <citation type="submission" date="2018-12" db="EMBL/GenBank/DDBJ databases">
        <title>Mesorhizobium carbonis sp. nov., isolated from coal mine water.</title>
        <authorList>
            <person name="Xin W."/>
            <person name="Xu Z."/>
            <person name="Xiang F."/>
            <person name="Zhang J."/>
            <person name="Xi L."/>
            <person name="Liu J."/>
        </authorList>
    </citation>
    <scope>NUCLEOTIDE SEQUENCE [LARGE SCALE GENOMIC DNA]</scope>
    <source>
        <strain evidence="4 5">B2.3</strain>
    </source>
</reference>
<evidence type="ECO:0000256" key="2">
    <source>
        <dbReference type="ARBA" id="ARBA00023002"/>
    </source>
</evidence>
<name>A0A429YNW0_9HYPH</name>
<dbReference type="AlphaFoldDB" id="A0A429YNW0"/>
<dbReference type="EMBL" id="RWKW01000108">
    <property type="protein sequence ID" value="RST83110.1"/>
    <property type="molecule type" value="Genomic_DNA"/>
</dbReference>
<dbReference type="OrthoDB" id="9789398at2"/>
<accession>A0A429YNW0</accession>
<dbReference type="Pfam" id="PF13561">
    <property type="entry name" value="adh_short_C2"/>
    <property type="match status" value="1"/>
</dbReference>